<evidence type="ECO:0000313" key="4">
    <source>
        <dbReference type="Proteomes" id="UP000316851"/>
    </source>
</evidence>
<sequence length="719" mass="80899">MKNKIKKNKILLLGFAVFAVSAAPFATLACVKEKPKSIENPEDHTENKGDGTAIPSDENQKQNDSNKQDNSSPTPNTQGSTVNSEAFSKEELNKVAKALEFSYQGKENTDILSIDKQNISSNVDTNKYAIENLSVTPNKKLNNLNVSYQLKYKDEAHKDLISDVQNTIITEFAITQNYLNQLLNSESSVFSLFDSTYPEGGAETVKTLDAKYLEDGTIDVRIENNELFIPEESDFNVDFTYDSNQEENTKFNGNVVLSVRLVYKNINTENKSITFNDAIQPGVTLDILKELKGLSFDYTNKENTNIISFEEERELTSEQLENLVAKFNEVNGGIEGAKIFLPAHEISIQKATVYTINYDTNSVEFKIKLQSNNQNNHLDEELYLTIWGFQGITKADDTKVKDFVNKLTFGDIYFVSEIKADNEKSYDLYISESGNINDKTPYLDSSVLFKNGITEFNKEHLYTVTFDEENNDLVANMTLNGKEYVIKTHITRSGPNLDEFVNEIGKEIKGDKSEISAATLSNNNIELKVKFNNPLPSTPFITFKTIYAPKANLELNKIGKAELVYVFFNETTRNKYEKTILFEGLKPVVVSNSSIAEKARANELASGSLSAQTAASIRAALEKTGDKEDEYSGRIEFDGKHNKLLYGNSKKTAKNEFTGITFDNEFIEAVKLKQILPAGKTKYLRFLKIKDGDTSIKIPFKLKNDQNNEIFYVVMNIAQ</sequence>
<feature type="compositionally biased region" description="Basic and acidic residues" evidence="1">
    <location>
        <begin position="36"/>
        <end position="49"/>
    </location>
</feature>
<organism evidence="3 4">
    <name type="scientific">Metamycoplasma neophronis</name>
    <dbReference type="NCBI Taxonomy" id="872983"/>
    <lineage>
        <taxon>Bacteria</taxon>
        <taxon>Bacillati</taxon>
        <taxon>Mycoplasmatota</taxon>
        <taxon>Mycoplasmoidales</taxon>
        <taxon>Metamycoplasmataceae</taxon>
        <taxon>Metamycoplasma</taxon>
    </lineage>
</organism>
<gene>
    <name evidence="3" type="ORF">FJR74_00900</name>
</gene>
<keyword evidence="2" id="KW-0732">Signal</keyword>
<proteinExistence type="predicted"/>
<name>A0ABY2Z0B3_9BACT</name>
<feature type="chain" id="PRO_5046485803" description="Variable surface lipoprotein" evidence="2">
    <location>
        <begin position="23"/>
        <end position="719"/>
    </location>
</feature>
<reference evidence="3" key="1">
    <citation type="submission" date="2019-06" db="EMBL/GenBank/DDBJ databases">
        <title>Mycoplasma neophronis type strain whole genome sequence.</title>
        <authorList>
            <person name="Spergser J."/>
        </authorList>
    </citation>
    <scope>NUCLEOTIDE SEQUENCE [LARGE SCALE GENOMIC DNA]</scope>
    <source>
        <strain evidence="3">DSM 24097</strain>
    </source>
</reference>
<dbReference type="Proteomes" id="UP000316851">
    <property type="component" value="Unassembled WGS sequence"/>
</dbReference>
<feature type="compositionally biased region" description="Polar residues" evidence="1">
    <location>
        <begin position="73"/>
        <end position="85"/>
    </location>
</feature>
<feature type="region of interest" description="Disordered" evidence="1">
    <location>
        <begin position="36"/>
        <end position="85"/>
    </location>
</feature>
<accession>A0ABY2Z0B3</accession>
<evidence type="ECO:0000256" key="1">
    <source>
        <dbReference type="SAM" id="MobiDB-lite"/>
    </source>
</evidence>
<feature type="signal peptide" evidence="2">
    <location>
        <begin position="1"/>
        <end position="22"/>
    </location>
</feature>
<dbReference type="EMBL" id="VHHP01000002">
    <property type="protein sequence ID" value="TPR54322.1"/>
    <property type="molecule type" value="Genomic_DNA"/>
</dbReference>
<keyword evidence="4" id="KW-1185">Reference proteome</keyword>
<evidence type="ECO:0000256" key="2">
    <source>
        <dbReference type="SAM" id="SignalP"/>
    </source>
</evidence>
<evidence type="ECO:0008006" key="5">
    <source>
        <dbReference type="Google" id="ProtNLM"/>
    </source>
</evidence>
<dbReference type="PROSITE" id="PS51257">
    <property type="entry name" value="PROKAR_LIPOPROTEIN"/>
    <property type="match status" value="1"/>
</dbReference>
<protein>
    <recommendedName>
        <fullName evidence="5">Variable surface lipoprotein</fullName>
    </recommendedName>
</protein>
<comment type="caution">
    <text evidence="3">The sequence shown here is derived from an EMBL/GenBank/DDBJ whole genome shotgun (WGS) entry which is preliminary data.</text>
</comment>
<dbReference type="RefSeq" id="WP_140914667.1">
    <property type="nucleotide sequence ID" value="NZ_VHHP01000002.1"/>
</dbReference>
<feature type="compositionally biased region" description="Basic and acidic residues" evidence="1">
    <location>
        <begin position="58"/>
        <end position="67"/>
    </location>
</feature>
<evidence type="ECO:0000313" key="3">
    <source>
        <dbReference type="EMBL" id="TPR54322.1"/>
    </source>
</evidence>